<proteinExistence type="predicted"/>
<dbReference type="AlphaFoldDB" id="L8ECI6"/>
<accession>L8ECI6</accession>
<gene>
    <name evidence="1" type="primary">SLC17A6</name>
</gene>
<dbReference type="EMBL" id="HF584135">
    <property type="protein sequence ID" value="CCQ43632.1"/>
    <property type="molecule type" value="Genomic_DNA"/>
</dbReference>
<reference evidence="1" key="1">
    <citation type="journal article" date="2013" name="PLoS ONE">
        <title>Direct detection of alternative open reading frames translation products in human significantly expands the proteome.</title>
        <authorList>
            <person name="Vanderperre B."/>
            <person name="Lucier J.-F."/>
            <person name="Motard J."/>
            <person name="Tremblay G."/>
            <person name="Vanderperre S."/>
            <person name="Wisztorski M."/>
            <person name="Salzet M."/>
            <person name="Boisvert F.-M."/>
            <person name="Roucou X."/>
        </authorList>
    </citation>
    <scope>NUCLEOTIDE SEQUENCE</scope>
</reference>
<protein>
    <submittedName>
        <fullName evidence="1">Alternative protein SLC17A6</fullName>
    </submittedName>
</protein>
<name>L8ECI6_HUMAN</name>
<sequence>MVELYFMQYLPQERNNPGQTRRKQVKKNVDLFMKMNSMKKQGTLLKII</sequence>
<dbReference type="OrthoDB" id="2985014at2759"/>
<dbReference type="ChiTaRS" id="SLC17A6">
    <property type="organism name" value="human"/>
</dbReference>
<organism evidence="1">
    <name type="scientific">Homo sapiens</name>
    <name type="common">Human</name>
    <dbReference type="NCBI Taxonomy" id="9606"/>
    <lineage>
        <taxon>Eukaryota</taxon>
        <taxon>Metazoa</taxon>
        <taxon>Chordata</taxon>
        <taxon>Craniata</taxon>
        <taxon>Vertebrata</taxon>
        <taxon>Euteleostomi</taxon>
        <taxon>Mammalia</taxon>
        <taxon>Eutheria</taxon>
        <taxon>Euarchontoglires</taxon>
        <taxon>Primates</taxon>
        <taxon>Haplorrhini</taxon>
        <taxon>Catarrhini</taxon>
        <taxon>Hominidae</taxon>
        <taxon>Homo</taxon>
    </lineage>
</organism>
<evidence type="ECO:0000313" key="1">
    <source>
        <dbReference type="EMBL" id="CCQ43632.1"/>
    </source>
</evidence>